<dbReference type="PANTHER" id="PTHR43792:SF8">
    <property type="entry name" value="[RIBOSOMAL PROTEIN US5]-ALANINE N-ACETYLTRANSFERASE"/>
    <property type="match status" value="1"/>
</dbReference>
<dbReference type="PROSITE" id="PS51186">
    <property type="entry name" value="GNAT"/>
    <property type="match status" value="1"/>
</dbReference>
<dbReference type="SUPFAM" id="SSF55729">
    <property type="entry name" value="Acyl-CoA N-acyltransferases (Nat)"/>
    <property type="match status" value="1"/>
</dbReference>
<dbReference type="InterPro" id="IPR051531">
    <property type="entry name" value="N-acetyltransferase"/>
</dbReference>
<protein>
    <submittedName>
        <fullName evidence="5">RimJ/RimL family protein N-acetyltransferase</fullName>
    </submittedName>
</protein>
<dbReference type="GO" id="GO:0016747">
    <property type="term" value="F:acyltransferase activity, transferring groups other than amino-acyl groups"/>
    <property type="evidence" value="ECO:0007669"/>
    <property type="project" value="InterPro"/>
</dbReference>
<dbReference type="EMBL" id="VLLL01000005">
    <property type="protein sequence ID" value="TWJ15106.1"/>
    <property type="molecule type" value="Genomic_DNA"/>
</dbReference>
<dbReference type="PANTHER" id="PTHR43792">
    <property type="entry name" value="GNAT FAMILY, PUTATIVE (AFU_ORTHOLOGUE AFUA_3G00765)-RELATED-RELATED"/>
    <property type="match status" value="1"/>
</dbReference>
<name>A0A562VB53_9ACTN</name>
<keyword evidence="6" id="KW-1185">Reference proteome</keyword>
<proteinExistence type="inferred from homology"/>
<dbReference type="InterPro" id="IPR000182">
    <property type="entry name" value="GNAT_dom"/>
</dbReference>
<feature type="domain" description="N-acetyltransferase" evidence="4">
    <location>
        <begin position="6"/>
        <end position="171"/>
    </location>
</feature>
<dbReference type="Proteomes" id="UP000321617">
    <property type="component" value="Unassembled WGS sequence"/>
</dbReference>
<dbReference type="InterPro" id="IPR016181">
    <property type="entry name" value="Acyl_CoA_acyltransferase"/>
</dbReference>
<comment type="similarity">
    <text evidence="3">Belongs to the acetyltransferase family. RimJ subfamily.</text>
</comment>
<evidence type="ECO:0000256" key="3">
    <source>
        <dbReference type="ARBA" id="ARBA00038502"/>
    </source>
</evidence>
<evidence type="ECO:0000313" key="5">
    <source>
        <dbReference type="EMBL" id="TWJ15106.1"/>
    </source>
</evidence>
<keyword evidence="1 5" id="KW-0808">Transferase</keyword>
<evidence type="ECO:0000256" key="2">
    <source>
        <dbReference type="ARBA" id="ARBA00023315"/>
    </source>
</evidence>
<evidence type="ECO:0000256" key="1">
    <source>
        <dbReference type="ARBA" id="ARBA00022679"/>
    </source>
</evidence>
<dbReference type="Pfam" id="PF13302">
    <property type="entry name" value="Acetyltransf_3"/>
    <property type="match status" value="1"/>
</dbReference>
<accession>A0A562VB53</accession>
<comment type="caution">
    <text evidence="5">The sequence shown here is derived from an EMBL/GenBank/DDBJ whole genome shotgun (WGS) entry which is preliminary data.</text>
</comment>
<evidence type="ECO:0000313" key="6">
    <source>
        <dbReference type="Proteomes" id="UP000321617"/>
    </source>
</evidence>
<dbReference type="AlphaFoldDB" id="A0A562VB53"/>
<dbReference type="CDD" id="cd04301">
    <property type="entry name" value="NAT_SF"/>
    <property type="match status" value="1"/>
</dbReference>
<gene>
    <name evidence="5" type="ORF">LX16_0804</name>
</gene>
<dbReference type="RefSeq" id="WP_147133240.1">
    <property type="nucleotide sequence ID" value="NZ_BAABIJ010000001.1"/>
</dbReference>
<evidence type="ECO:0000259" key="4">
    <source>
        <dbReference type="PROSITE" id="PS51186"/>
    </source>
</evidence>
<organism evidence="5 6">
    <name type="scientific">Stackebrandtia albiflava</name>
    <dbReference type="NCBI Taxonomy" id="406432"/>
    <lineage>
        <taxon>Bacteria</taxon>
        <taxon>Bacillati</taxon>
        <taxon>Actinomycetota</taxon>
        <taxon>Actinomycetes</taxon>
        <taxon>Glycomycetales</taxon>
        <taxon>Glycomycetaceae</taxon>
        <taxon>Stackebrandtia</taxon>
    </lineage>
</organism>
<dbReference type="OrthoDB" id="9132139at2"/>
<dbReference type="Gene3D" id="3.40.630.30">
    <property type="match status" value="1"/>
</dbReference>
<sequence>MANTALRLRPMGIEDWRAVHSWGSRPEVCRYQAWGPNTEEDSRRFTTVAATAWLAEPPVRRVYVAEWHGEVIGSGELRIRDRVHRQGEIQYLVHPDHWGVGLGTGIGRELLRVGFDALRLHRVYGTCDPRNTASAAVLRRLGMRREGLLRETMRLRDGWRDSEVYGLLAREWRDAAPGEPDGAV</sequence>
<reference evidence="5 6" key="1">
    <citation type="journal article" date="2013" name="Stand. Genomic Sci.">
        <title>Genomic Encyclopedia of Type Strains, Phase I: The one thousand microbial genomes (KMG-I) project.</title>
        <authorList>
            <person name="Kyrpides N.C."/>
            <person name="Woyke T."/>
            <person name="Eisen J.A."/>
            <person name="Garrity G."/>
            <person name="Lilburn T.G."/>
            <person name="Beck B.J."/>
            <person name="Whitman W.B."/>
            <person name="Hugenholtz P."/>
            <person name="Klenk H.P."/>
        </authorList>
    </citation>
    <scope>NUCLEOTIDE SEQUENCE [LARGE SCALE GENOMIC DNA]</scope>
    <source>
        <strain evidence="5 6">DSM 45044</strain>
    </source>
</reference>
<keyword evidence="2" id="KW-0012">Acyltransferase</keyword>